<evidence type="ECO:0000313" key="1">
    <source>
        <dbReference type="EMBL" id="ACO26673.1"/>
    </source>
</evidence>
<proteinExistence type="predicted"/>
<reference evidence="1 2" key="1">
    <citation type="submission" date="2009-02" db="EMBL/GenBank/DDBJ databases">
        <title>Genome sequence of Bacillus cereus 03BB102.</title>
        <authorList>
            <person name="Dodson R.J."/>
            <person name="Jackson P."/>
            <person name="Munk A.C."/>
            <person name="Brettin T."/>
            <person name="Bruce D."/>
            <person name="Detter C."/>
            <person name="Tapia R."/>
            <person name="Han C."/>
            <person name="Sutton G."/>
            <person name="Sims D."/>
        </authorList>
    </citation>
    <scope>NUCLEOTIDE SEQUENCE [LARGE SCALE GENOMIC DNA]</scope>
    <source>
        <strain evidence="1 2">03BB102</strain>
    </source>
</reference>
<gene>
    <name evidence="1" type="ordered locus">BCA_1912</name>
</gene>
<name>A0A158RI60_BACC3</name>
<dbReference type="AlphaFoldDB" id="A0A158RI60"/>
<dbReference type="KEGG" id="bcx:BCA_1912"/>
<dbReference type="EMBL" id="CP001407">
    <property type="protein sequence ID" value="ACO26673.1"/>
    <property type="molecule type" value="Genomic_DNA"/>
</dbReference>
<evidence type="ECO:0000313" key="2">
    <source>
        <dbReference type="Proteomes" id="UP000002210"/>
    </source>
</evidence>
<sequence length="166" mass="18294">MGESEPVAMTNPELYNAGSLALLNELDPGFSKMLQQNPGALNINIFKVEGNQVSKYDFSNAKLDASNHGQMVIGENQTVSQNIQKSKTATQTLLEELEKTDLKQETKQEMKEAIEAAEQQVESEKPNKFVLKGIVDGLKEGIDLVTKSPALITAFETWRTAISSFM</sequence>
<dbReference type="RefSeq" id="WP_012680184.1">
    <property type="nucleotide sequence ID" value="NC_012472.1"/>
</dbReference>
<dbReference type="Proteomes" id="UP000002210">
    <property type="component" value="Chromosome"/>
</dbReference>
<accession>A0A158RI60</accession>
<organism evidence="1 2">
    <name type="scientific">Bacillus cereus (strain 03BB102)</name>
    <dbReference type="NCBI Taxonomy" id="572264"/>
    <lineage>
        <taxon>Bacteria</taxon>
        <taxon>Bacillati</taxon>
        <taxon>Bacillota</taxon>
        <taxon>Bacilli</taxon>
        <taxon>Bacillales</taxon>
        <taxon>Bacillaceae</taxon>
        <taxon>Bacillus</taxon>
        <taxon>Bacillus cereus group</taxon>
    </lineage>
</organism>
<protein>
    <submittedName>
        <fullName evidence="1">Uncharacterized protein</fullName>
    </submittedName>
</protein>